<protein>
    <submittedName>
        <fullName evidence="2">Uncharacterized protein</fullName>
    </submittedName>
</protein>
<comment type="caution">
    <text evidence="2">The sequence shown here is derived from an EMBL/GenBank/DDBJ whole genome shotgun (WGS) entry which is preliminary data.</text>
</comment>
<dbReference type="AlphaFoldDB" id="A0A4C1XE28"/>
<reference evidence="2 3" key="1">
    <citation type="journal article" date="2019" name="Commun. Biol.">
        <title>The bagworm genome reveals a unique fibroin gene that provides high tensile strength.</title>
        <authorList>
            <person name="Kono N."/>
            <person name="Nakamura H."/>
            <person name="Ohtoshi R."/>
            <person name="Tomita M."/>
            <person name="Numata K."/>
            <person name="Arakawa K."/>
        </authorList>
    </citation>
    <scope>NUCLEOTIDE SEQUENCE [LARGE SCALE GENOMIC DNA]</scope>
</reference>
<evidence type="ECO:0000313" key="2">
    <source>
        <dbReference type="EMBL" id="GBP61360.1"/>
    </source>
</evidence>
<evidence type="ECO:0000256" key="1">
    <source>
        <dbReference type="SAM" id="MobiDB-lite"/>
    </source>
</evidence>
<sequence length="94" mass="10557">MGSSSLWENNMGGQELKIGEDVIITATLEIEKDLREKLVNRMGANVKSKVRTMTSVLTQNIPTRDNSEGKSHGSLEYGRAKRRLRHCSMNELIP</sequence>
<organism evidence="2 3">
    <name type="scientific">Eumeta variegata</name>
    <name type="common">Bagworm moth</name>
    <name type="synonym">Eumeta japonica</name>
    <dbReference type="NCBI Taxonomy" id="151549"/>
    <lineage>
        <taxon>Eukaryota</taxon>
        <taxon>Metazoa</taxon>
        <taxon>Ecdysozoa</taxon>
        <taxon>Arthropoda</taxon>
        <taxon>Hexapoda</taxon>
        <taxon>Insecta</taxon>
        <taxon>Pterygota</taxon>
        <taxon>Neoptera</taxon>
        <taxon>Endopterygota</taxon>
        <taxon>Lepidoptera</taxon>
        <taxon>Glossata</taxon>
        <taxon>Ditrysia</taxon>
        <taxon>Tineoidea</taxon>
        <taxon>Psychidae</taxon>
        <taxon>Oiketicinae</taxon>
        <taxon>Eumeta</taxon>
    </lineage>
</organism>
<keyword evidence="3" id="KW-1185">Reference proteome</keyword>
<dbReference type="Proteomes" id="UP000299102">
    <property type="component" value="Unassembled WGS sequence"/>
</dbReference>
<name>A0A4C1XE28_EUMVA</name>
<evidence type="ECO:0000313" key="3">
    <source>
        <dbReference type="Proteomes" id="UP000299102"/>
    </source>
</evidence>
<accession>A0A4C1XE28</accession>
<proteinExistence type="predicted"/>
<feature type="region of interest" description="Disordered" evidence="1">
    <location>
        <begin position="56"/>
        <end position="80"/>
    </location>
</feature>
<gene>
    <name evidence="2" type="ORF">EVAR_50842_1</name>
</gene>
<dbReference type="EMBL" id="BGZK01000812">
    <property type="protein sequence ID" value="GBP61360.1"/>
    <property type="molecule type" value="Genomic_DNA"/>
</dbReference>